<name>A0ABY8SW13_9BURK</name>
<evidence type="ECO:0000313" key="1">
    <source>
        <dbReference type="EMBL" id="WHS67113.1"/>
    </source>
</evidence>
<keyword evidence="2" id="KW-1185">Reference proteome</keyword>
<reference evidence="1 2" key="1">
    <citation type="submission" date="2023-05" db="EMBL/GenBank/DDBJ databases">
        <authorList>
            <person name="Yin Y."/>
            <person name="Lu Z."/>
        </authorList>
    </citation>
    <scope>NUCLEOTIDE SEQUENCE [LARGE SCALE GENOMIC DNA]</scope>
    <source>
        <strain evidence="1 2">ZM22</strain>
    </source>
</reference>
<gene>
    <name evidence="1" type="ORF">QMY55_08355</name>
</gene>
<sequence length="494" mass="53121">MTCLHQIQEPEADIWPCVNIDVDESGKITNAKLYSPGLPAGNHDVYPVRVPYMDEHTEAWLACAAELRKHLPEFMHLRDMNGIECAVAAIRELAERSAPVQAAPAAVAVPDDWKLVPIAPTEAMLIAIMSEGEEDAARELDQKLLGELMERAGMQQRYANVLAAAPALTATPAGVCTHRIADARNHVVKSGYLCVDCGALFSAADHDATPAAAPTYIEVRECSDCGHVGINDADGSKAACSKCDWQGESPVEDRCPDCNTVGTMTAACAKCGSRASLIAETHLLTGAAAPVVLPEPAAWINQRCIVRDGECAGHEPQELNFNRHGDWDKSIALFTEQQVRALLAQAATTGLPAQSVEQVPVLYVSKEQLDHHRDPDGPDSANAGRYLPARKTPAGKLTTPLFAAPQAQTQADARDAIRDLIAIHSAELEQNEYAYFELAHTRQTGWCAWITDHPRSMPPMPTVNPDRKVIASGQGDTPEEACSAAIAAAKGEQQ</sequence>
<accession>A0ABY8SW13</accession>
<proteinExistence type="predicted"/>
<protein>
    <submittedName>
        <fullName evidence="1">Uncharacterized protein</fullName>
    </submittedName>
</protein>
<dbReference type="RefSeq" id="WP_283488160.1">
    <property type="nucleotide sequence ID" value="NZ_CP125947.1"/>
</dbReference>
<organism evidence="1 2">
    <name type="scientific">Comamonas resistens</name>
    <dbReference type="NCBI Taxonomy" id="3046670"/>
    <lineage>
        <taxon>Bacteria</taxon>
        <taxon>Pseudomonadati</taxon>
        <taxon>Pseudomonadota</taxon>
        <taxon>Betaproteobacteria</taxon>
        <taxon>Burkholderiales</taxon>
        <taxon>Comamonadaceae</taxon>
        <taxon>Comamonas</taxon>
    </lineage>
</organism>
<dbReference type="Proteomes" id="UP001240697">
    <property type="component" value="Chromosome"/>
</dbReference>
<dbReference type="EMBL" id="CP125947">
    <property type="protein sequence ID" value="WHS67113.1"/>
    <property type="molecule type" value="Genomic_DNA"/>
</dbReference>
<evidence type="ECO:0000313" key="2">
    <source>
        <dbReference type="Proteomes" id="UP001240697"/>
    </source>
</evidence>